<dbReference type="EMBL" id="JAUZQC010000012">
    <property type="protein sequence ID" value="KAK5862749.1"/>
    <property type="molecule type" value="Genomic_DNA"/>
</dbReference>
<gene>
    <name evidence="3" type="ORF">PBY51_018115</name>
</gene>
<reference evidence="3 4" key="2">
    <citation type="journal article" date="2023" name="Mol. Biol. Evol.">
        <title>Genomics of Secondarily Temperate Adaptation in the Only Non-Antarctic Icefish.</title>
        <authorList>
            <person name="Rivera-Colon A.G."/>
            <person name="Rayamajhi N."/>
            <person name="Minhas B.F."/>
            <person name="Madrigal G."/>
            <person name="Bilyk K.T."/>
            <person name="Yoon V."/>
            <person name="Hune M."/>
            <person name="Gregory S."/>
            <person name="Cheng C.H.C."/>
            <person name="Catchen J.M."/>
        </authorList>
    </citation>
    <scope>NUCLEOTIDE SEQUENCE [LARGE SCALE GENOMIC DNA]</scope>
    <source>
        <strain evidence="3">JMC-PN-2008</strain>
    </source>
</reference>
<evidence type="ECO:0000256" key="1">
    <source>
        <dbReference type="SAM" id="SignalP"/>
    </source>
</evidence>
<evidence type="ECO:0000313" key="3">
    <source>
        <dbReference type="EMBL" id="KAK5862749.1"/>
    </source>
</evidence>
<evidence type="ECO:0000259" key="2">
    <source>
        <dbReference type="Pfam" id="PF16470"/>
    </source>
</evidence>
<reference evidence="3 4" key="1">
    <citation type="journal article" date="2023" name="Genes (Basel)">
        <title>Chromosome-Level Genome Assembly and Circadian Gene Repertoire of the Patagonia Blennie Eleginops maclovinus-The Closest Ancestral Proxy of Antarctic Cryonotothenioids.</title>
        <authorList>
            <person name="Cheng C.C."/>
            <person name="Rivera-Colon A.G."/>
            <person name="Minhas B.F."/>
            <person name="Wilson L."/>
            <person name="Rayamajhi N."/>
            <person name="Vargas-Chacoff L."/>
            <person name="Catchen J.M."/>
        </authorList>
    </citation>
    <scope>NUCLEOTIDE SEQUENCE [LARGE SCALE GENOMIC DNA]</scope>
    <source>
        <strain evidence="3">JMC-PN-2008</strain>
    </source>
</reference>
<dbReference type="Gene3D" id="3.30.70.850">
    <property type="entry name" value="Peptidase S8, pro-domain"/>
    <property type="match status" value="1"/>
</dbReference>
<evidence type="ECO:0000313" key="4">
    <source>
        <dbReference type="Proteomes" id="UP001346869"/>
    </source>
</evidence>
<keyword evidence="4" id="KW-1185">Reference proteome</keyword>
<feature type="domain" description="Peptidase S8 pro-domain" evidence="2">
    <location>
        <begin position="36"/>
        <end position="82"/>
    </location>
</feature>
<dbReference type="AlphaFoldDB" id="A0AAN7XL26"/>
<dbReference type="Pfam" id="PF16470">
    <property type="entry name" value="S8_pro-domain"/>
    <property type="match status" value="1"/>
</dbReference>
<comment type="caution">
    <text evidence="3">The sequence shown here is derived from an EMBL/GenBank/DDBJ whole genome shotgun (WGS) entry which is preliminary data.</text>
</comment>
<name>A0AAN7XL26_ELEMC</name>
<protein>
    <recommendedName>
        <fullName evidence="2">Peptidase S8 pro-domain domain-containing protein</fullName>
    </recommendedName>
</protein>
<dbReference type="Proteomes" id="UP001346869">
    <property type="component" value="Unassembled WGS sequence"/>
</dbReference>
<dbReference type="InterPro" id="IPR032815">
    <property type="entry name" value="S8_pro-domain"/>
</dbReference>
<sequence length="127" mass="14079">MKGSMFSAVVLVLLCLMQMKLVTTEGHRGTNRHVFYAVQMDGGIRAARALAEQHTLEFIQQVGSLEDVYTLKDSRGRPDRAALENTLSTAVGCHLQQAVLHHPSERTMQPPQRAFVARETVTHGDIP</sequence>
<keyword evidence="1" id="KW-0732">Signal</keyword>
<organism evidence="3 4">
    <name type="scientific">Eleginops maclovinus</name>
    <name type="common">Patagonian blennie</name>
    <name type="synonym">Eleginus maclovinus</name>
    <dbReference type="NCBI Taxonomy" id="56733"/>
    <lineage>
        <taxon>Eukaryota</taxon>
        <taxon>Metazoa</taxon>
        <taxon>Chordata</taxon>
        <taxon>Craniata</taxon>
        <taxon>Vertebrata</taxon>
        <taxon>Euteleostomi</taxon>
        <taxon>Actinopterygii</taxon>
        <taxon>Neopterygii</taxon>
        <taxon>Teleostei</taxon>
        <taxon>Neoteleostei</taxon>
        <taxon>Acanthomorphata</taxon>
        <taxon>Eupercaria</taxon>
        <taxon>Perciformes</taxon>
        <taxon>Notothenioidei</taxon>
        <taxon>Eleginopidae</taxon>
        <taxon>Eleginops</taxon>
    </lineage>
</organism>
<feature type="chain" id="PRO_5042993689" description="Peptidase S8 pro-domain domain-containing protein" evidence="1">
    <location>
        <begin position="25"/>
        <end position="127"/>
    </location>
</feature>
<proteinExistence type="predicted"/>
<accession>A0AAN7XL26</accession>
<feature type="signal peptide" evidence="1">
    <location>
        <begin position="1"/>
        <end position="24"/>
    </location>
</feature>
<dbReference type="InterPro" id="IPR038466">
    <property type="entry name" value="S8_pro-domain_sf"/>
</dbReference>